<feature type="region of interest" description="Disordered" evidence="1">
    <location>
        <begin position="1"/>
        <end position="21"/>
    </location>
</feature>
<dbReference type="KEGG" id="lbc:LACBIDRAFT_329950"/>
<sequence length="168" mass="18459">MAACEKPARERNSPSQSECEGSTLERKISRCRFIYTTTNYRSSGALAHVREGCIMMVDHRSALDVELSSSDLPFASMALSTTPGPLRIGNPRFGSTARQHNSGCAHNDDGCQIGIALLVYDDTTRRAPFSPYDIHDALDNSQCEILPSLGHANFYKTLDNAYCLLLDP</sequence>
<dbReference type="EMBL" id="DS547114">
    <property type="protein sequence ID" value="EDR05250.1"/>
    <property type="molecule type" value="Genomic_DNA"/>
</dbReference>
<dbReference type="GeneID" id="6079841"/>
<evidence type="ECO:0000313" key="3">
    <source>
        <dbReference type="Proteomes" id="UP000001194"/>
    </source>
</evidence>
<reference evidence="2 3" key="1">
    <citation type="journal article" date="2008" name="Nature">
        <title>The genome of Laccaria bicolor provides insights into mycorrhizal symbiosis.</title>
        <authorList>
            <person name="Martin F."/>
            <person name="Aerts A."/>
            <person name="Ahren D."/>
            <person name="Brun A."/>
            <person name="Danchin E.G.J."/>
            <person name="Duchaussoy F."/>
            <person name="Gibon J."/>
            <person name="Kohler A."/>
            <person name="Lindquist E."/>
            <person name="Pereda V."/>
            <person name="Salamov A."/>
            <person name="Shapiro H.J."/>
            <person name="Wuyts J."/>
            <person name="Blaudez D."/>
            <person name="Buee M."/>
            <person name="Brokstein P."/>
            <person name="Canbaeck B."/>
            <person name="Cohen D."/>
            <person name="Courty P.E."/>
            <person name="Coutinho P.M."/>
            <person name="Delaruelle C."/>
            <person name="Detter J.C."/>
            <person name="Deveau A."/>
            <person name="DiFazio S."/>
            <person name="Duplessis S."/>
            <person name="Fraissinet-Tachet L."/>
            <person name="Lucic E."/>
            <person name="Frey-Klett P."/>
            <person name="Fourrey C."/>
            <person name="Feussner I."/>
            <person name="Gay G."/>
            <person name="Grimwood J."/>
            <person name="Hoegger P.J."/>
            <person name="Jain P."/>
            <person name="Kilaru S."/>
            <person name="Labbe J."/>
            <person name="Lin Y.C."/>
            <person name="Legue V."/>
            <person name="Le Tacon F."/>
            <person name="Marmeisse R."/>
            <person name="Melayah D."/>
            <person name="Montanini B."/>
            <person name="Muratet M."/>
            <person name="Nehls U."/>
            <person name="Niculita-Hirzel H."/>
            <person name="Oudot-Le Secq M.P."/>
            <person name="Peter M."/>
            <person name="Quesneville H."/>
            <person name="Rajashekar B."/>
            <person name="Reich M."/>
            <person name="Rouhier N."/>
            <person name="Schmutz J."/>
            <person name="Yin T."/>
            <person name="Chalot M."/>
            <person name="Henrissat B."/>
            <person name="Kuees U."/>
            <person name="Lucas S."/>
            <person name="Van de Peer Y."/>
            <person name="Podila G.K."/>
            <person name="Polle A."/>
            <person name="Pukkila P.J."/>
            <person name="Richardson P.M."/>
            <person name="Rouze P."/>
            <person name="Sanders I.R."/>
            <person name="Stajich J.E."/>
            <person name="Tunlid A."/>
            <person name="Tuskan G."/>
            <person name="Grigoriev I.V."/>
        </authorList>
    </citation>
    <scope>NUCLEOTIDE SEQUENCE [LARGE SCALE GENOMIC DNA]</scope>
    <source>
        <strain evidence="3">S238N-H82 / ATCC MYA-4686</strain>
    </source>
</reference>
<accession>B0DJQ5</accession>
<organism evidence="3">
    <name type="scientific">Laccaria bicolor (strain S238N-H82 / ATCC MYA-4686)</name>
    <name type="common">Bicoloured deceiver</name>
    <name type="synonym">Laccaria laccata var. bicolor</name>
    <dbReference type="NCBI Taxonomy" id="486041"/>
    <lineage>
        <taxon>Eukaryota</taxon>
        <taxon>Fungi</taxon>
        <taxon>Dikarya</taxon>
        <taxon>Basidiomycota</taxon>
        <taxon>Agaricomycotina</taxon>
        <taxon>Agaricomycetes</taxon>
        <taxon>Agaricomycetidae</taxon>
        <taxon>Agaricales</taxon>
        <taxon>Agaricineae</taxon>
        <taxon>Hydnangiaceae</taxon>
        <taxon>Laccaria</taxon>
    </lineage>
</organism>
<dbReference type="HOGENOM" id="CLU_1586763_0_0_1"/>
<dbReference type="InParanoid" id="B0DJQ5"/>
<evidence type="ECO:0000256" key="1">
    <source>
        <dbReference type="SAM" id="MobiDB-lite"/>
    </source>
</evidence>
<proteinExistence type="predicted"/>
<evidence type="ECO:0000313" key="2">
    <source>
        <dbReference type="EMBL" id="EDR05250.1"/>
    </source>
</evidence>
<dbReference type="Proteomes" id="UP000001194">
    <property type="component" value="Unassembled WGS sequence"/>
</dbReference>
<protein>
    <submittedName>
        <fullName evidence="2">Predicted protein</fullName>
    </submittedName>
</protein>
<dbReference type="AlphaFoldDB" id="B0DJQ5"/>
<name>B0DJQ5_LACBS</name>
<gene>
    <name evidence="2" type="ORF">LACBIDRAFT_329950</name>
</gene>
<dbReference type="RefSeq" id="XP_001884215.1">
    <property type="nucleotide sequence ID" value="XM_001884180.1"/>
</dbReference>
<keyword evidence="3" id="KW-1185">Reference proteome</keyword>
<feature type="compositionally biased region" description="Basic and acidic residues" evidence="1">
    <location>
        <begin position="1"/>
        <end position="12"/>
    </location>
</feature>